<dbReference type="Proteomes" id="UP001150062">
    <property type="component" value="Unassembled WGS sequence"/>
</dbReference>
<evidence type="ECO:0000256" key="4">
    <source>
        <dbReference type="ARBA" id="ARBA00023054"/>
    </source>
</evidence>
<dbReference type="EMBL" id="JAOAOG010000299">
    <property type="protein sequence ID" value="KAJ6231588.1"/>
    <property type="molecule type" value="Genomic_DNA"/>
</dbReference>
<proteinExistence type="inferred from homology"/>
<dbReference type="Gene3D" id="1.10.10.10">
    <property type="entry name" value="Winged helix-like DNA-binding domain superfamily/Winged helix DNA-binding domain"/>
    <property type="match status" value="1"/>
</dbReference>
<keyword evidence="6" id="KW-0539">Nucleus</keyword>
<evidence type="ECO:0000256" key="2">
    <source>
        <dbReference type="ARBA" id="ARBA00007922"/>
    </source>
</evidence>
<sequence>MSRKRKKDISSSSSSFSESSISSDSSSFSDSLDDYAKKLKDRSDSSSESDFEEHQVKKKTRNTSKKSPKRNVEEKPKAKAKTKTKTKTKPKPKPKTASTTKKKRQVTKKYTVKEGKPLIKKLFKTKNRPFSATNIVDNLESKITITTVKKVIEELLKESYLTEQSWKKAKIWYINQASMKIPDQSVLENMDEEIKTMNEKKQKLLLQNKTLSQDYQRLNGMTALSSIKTQIKELGESVNSKTSKLDELKGSIEISPQESQKLNTEYDLYRKEWKKRKKIVGDLFSQISEGSGKPLRQLFEDAEIETDEEIGKLFSNTDIDSIKMELGKTLIAQEN</sequence>
<keyword evidence="13" id="KW-1185">Reference proteome</keyword>
<evidence type="ECO:0000256" key="3">
    <source>
        <dbReference type="ARBA" id="ARBA00016093"/>
    </source>
</evidence>
<evidence type="ECO:0000259" key="10">
    <source>
        <dbReference type="Pfam" id="PF07106"/>
    </source>
</evidence>
<comment type="subcellular location">
    <subcellularLocation>
        <location evidence="1">Nucleus</location>
    </subcellularLocation>
</comment>
<keyword evidence="4 8" id="KW-0175">Coiled coil</keyword>
<keyword evidence="5" id="KW-0233">DNA recombination</keyword>
<dbReference type="InterPro" id="IPR036388">
    <property type="entry name" value="WH-like_DNA-bd_sf"/>
</dbReference>
<protein>
    <recommendedName>
        <fullName evidence="3">Homologous-pairing protein 2 homolog</fullName>
    </recommendedName>
</protein>
<feature type="compositionally biased region" description="Basic residues" evidence="9">
    <location>
        <begin position="78"/>
        <end position="107"/>
    </location>
</feature>
<evidence type="ECO:0000313" key="13">
    <source>
        <dbReference type="Proteomes" id="UP001150062"/>
    </source>
</evidence>
<evidence type="ECO:0000256" key="9">
    <source>
        <dbReference type="SAM" id="MobiDB-lite"/>
    </source>
</evidence>
<evidence type="ECO:0000256" key="7">
    <source>
        <dbReference type="ARBA" id="ARBA00023254"/>
    </source>
</evidence>
<reference evidence="12" key="1">
    <citation type="submission" date="2022-08" db="EMBL/GenBank/DDBJ databases">
        <title>Novel sulfate-reducing endosymbionts in the free-living metamonad Anaeramoeba.</title>
        <authorList>
            <person name="Jerlstrom-Hultqvist J."/>
            <person name="Cepicka I."/>
            <person name="Gallot-Lavallee L."/>
            <person name="Salas-Leiva D."/>
            <person name="Curtis B.A."/>
            <person name="Zahonova K."/>
            <person name="Pipaliya S."/>
            <person name="Dacks J."/>
            <person name="Roger A.J."/>
        </authorList>
    </citation>
    <scope>NUCLEOTIDE SEQUENCE</scope>
    <source>
        <strain evidence="12">Schooner1</strain>
    </source>
</reference>
<evidence type="ECO:0000256" key="6">
    <source>
        <dbReference type="ARBA" id="ARBA00023242"/>
    </source>
</evidence>
<feature type="region of interest" description="Disordered" evidence="9">
    <location>
        <begin position="1"/>
        <end position="109"/>
    </location>
</feature>
<dbReference type="PANTHER" id="PTHR15938">
    <property type="entry name" value="TBP-1 INTERACTING PROTEIN"/>
    <property type="match status" value="1"/>
</dbReference>
<dbReference type="InterPro" id="IPR040661">
    <property type="entry name" value="LZ3wCH"/>
</dbReference>
<evidence type="ECO:0000256" key="5">
    <source>
        <dbReference type="ARBA" id="ARBA00023172"/>
    </source>
</evidence>
<feature type="compositionally biased region" description="Basic residues" evidence="9">
    <location>
        <begin position="56"/>
        <end position="69"/>
    </location>
</feature>
<feature type="coiled-coil region" evidence="8">
    <location>
        <begin position="187"/>
        <end position="214"/>
    </location>
</feature>
<dbReference type="Pfam" id="PF18517">
    <property type="entry name" value="LZ3wCH"/>
    <property type="match status" value="1"/>
</dbReference>
<feature type="domain" description="Homologous-pairing protein 2 winged helix" evidence="10">
    <location>
        <begin position="117"/>
        <end position="175"/>
    </location>
</feature>
<comment type="similarity">
    <text evidence="2">Belongs to the HOP2 family.</text>
</comment>
<feature type="compositionally biased region" description="Low complexity" evidence="9">
    <location>
        <begin position="10"/>
        <end position="30"/>
    </location>
</feature>
<keyword evidence="7" id="KW-0469">Meiosis</keyword>
<name>A0ABQ8XIR5_9EUKA</name>
<gene>
    <name evidence="12" type="ORF">M0813_05661</name>
</gene>
<feature type="domain" description="Leucine zipper with capping helix" evidence="11">
    <location>
        <begin position="255"/>
        <end position="309"/>
    </location>
</feature>
<evidence type="ECO:0000256" key="8">
    <source>
        <dbReference type="SAM" id="Coils"/>
    </source>
</evidence>
<organism evidence="12 13">
    <name type="scientific">Anaeramoeba flamelloides</name>
    <dbReference type="NCBI Taxonomy" id="1746091"/>
    <lineage>
        <taxon>Eukaryota</taxon>
        <taxon>Metamonada</taxon>
        <taxon>Anaeramoebidae</taxon>
        <taxon>Anaeramoeba</taxon>
    </lineage>
</organism>
<evidence type="ECO:0000313" key="12">
    <source>
        <dbReference type="EMBL" id="KAJ6231588.1"/>
    </source>
</evidence>
<evidence type="ECO:0000256" key="1">
    <source>
        <dbReference type="ARBA" id="ARBA00004123"/>
    </source>
</evidence>
<accession>A0ABQ8XIR5</accession>
<dbReference type="InterPro" id="IPR010776">
    <property type="entry name" value="Hop2_WH_dom"/>
</dbReference>
<dbReference type="Pfam" id="PF07106">
    <property type="entry name" value="WHD_TBPIP"/>
    <property type="match status" value="1"/>
</dbReference>
<feature type="compositionally biased region" description="Basic and acidic residues" evidence="9">
    <location>
        <begin position="34"/>
        <end position="45"/>
    </location>
</feature>
<comment type="caution">
    <text evidence="12">The sequence shown here is derived from an EMBL/GenBank/DDBJ whole genome shotgun (WGS) entry which is preliminary data.</text>
</comment>
<evidence type="ECO:0000259" key="11">
    <source>
        <dbReference type="Pfam" id="PF18517"/>
    </source>
</evidence>
<dbReference type="PANTHER" id="PTHR15938:SF0">
    <property type="entry name" value="HOMOLOGOUS-PAIRING PROTEIN 2 HOMOLOG"/>
    <property type="match status" value="1"/>
</dbReference>